<evidence type="ECO:0000313" key="1">
    <source>
        <dbReference type="EMBL" id="EMO60454.1"/>
    </source>
</evidence>
<protein>
    <submittedName>
        <fullName evidence="1">Uncharacterized protein</fullName>
    </submittedName>
</protein>
<evidence type="ECO:0000313" key="2">
    <source>
        <dbReference type="Proteomes" id="UP000012159"/>
    </source>
</evidence>
<gene>
    <name evidence="1" type="ORF">LEP1GSC133_3181</name>
</gene>
<accession>M6W5G0</accession>
<dbReference type="STRING" id="1192866.LEP1GSC133_3181"/>
<sequence length="73" mass="8310">MLKTCGVKIWNPSFSMNLELKAEVLEEFSGNRLDRFLKFLLGMKCPEPRFKNGLNAGMFAIKTEKFAIKVPGK</sequence>
<comment type="caution">
    <text evidence="1">The sequence shown here is derived from an EMBL/GenBank/DDBJ whole genome shotgun (WGS) entry which is preliminary data.</text>
</comment>
<name>M6W5G0_LEPBO</name>
<proteinExistence type="predicted"/>
<dbReference type="EMBL" id="AKWF02000137">
    <property type="protein sequence ID" value="EMO60454.1"/>
    <property type="molecule type" value="Genomic_DNA"/>
</dbReference>
<organism evidence="1 2">
    <name type="scientific">Leptospira borgpetersenii serovar Pomona str. 200901868</name>
    <dbReference type="NCBI Taxonomy" id="1192866"/>
    <lineage>
        <taxon>Bacteria</taxon>
        <taxon>Pseudomonadati</taxon>
        <taxon>Spirochaetota</taxon>
        <taxon>Spirochaetia</taxon>
        <taxon>Leptospirales</taxon>
        <taxon>Leptospiraceae</taxon>
        <taxon>Leptospira</taxon>
    </lineage>
</organism>
<dbReference type="AlphaFoldDB" id="M6W5G0"/>
<reference evidence="1 2" key="1">
    <citation type="submission" date="2013-01" db="EMBL/GenBank/DDBJ databases">
        <authorList>
            <person name="Harkins D.M."/>
            <person name="Durkin A.S."/>
            <person name="Brinkac L.M."/>
            <person name="Haft D.H."/>
            <person name="Selengut J.D."/>
            <person name="Sanka R."/>
            <person name="DePew J."/>
            <person name="Purushe J."/>
            <person name="Picardeau M."/>
            <person name="Werts C."/>
            <person name="Goarant C."/>
            <person name="Vinetz J.M."/>
            <person name="Sutton G.G."/>
            <person name="Nierman W.C."/>
            <person name="Fouts D.E."/>
        </authorList>
    </citation>
    <scope>NUCLEOTIDE SEQUENCE [LARGE SCALE GENOMIC DNA]</scope>
    <source>
        <strain evidence="1 2">200901868</strain>
    </source>
</reference>
<dbReference type="Proteomes" id="UP000012159">
    <property type="component" value="Unassembled WGS sequence"/>
</dbReference>